<evidence type="ECO:0000256" key="1">
    <source>
        <dbReference type="SAM" id="Phobius"/>
    </source>
</evidence>
<keyword evidence="1" id="KW-1133">Transmembrane helix</keyword>
<name>A0ABZ0IUE9_9BACT</name>
<sequence length="161" mass="18736">MEPLNIMHEYVLPKQFRFFGILALVFAIIFFTQHINLFGFLVSSASVFLGALMLTARYGLSLDTSQKQYKEFVSLLWFQSGTWKDYTGIEKIFINKIVESERMVSRSGAKFDFKSQSCQAYIKFDDGQKIELDSDKSKERLLARLKEYNEQLQTIIQDNTI</sequence>
<dbReference type="RefSeq" id="WP_317491308.1">
    <property type="nucleotide sequence ID" value="NZ_CP136051.1"/>
</dbReference>
<gene>
    <name evidence="2" type="ORF">RT717_08490</name>
</gene>
<dbReference type="Proteomes" id="UP001302349">
    <property type="component" value="Chromosome"/>
</dbReference>
<accession>A0ABZ0IUE9</accession>
<proteinExistence type="predicted"/>
<keyword evidence="1" id="KW-0812">Transmembrane</keyword>
<reference evidence="2 3" key="1">
    <citation type="journal article" date="2023" name="Microbiol. Resour. Announc.">
        <title>Complete Genome Sequence of Imperialibacter roseus strain P4T.</title>
        <authorList>
            <person name="Tizabi D.R."/>
            <person name="Bachvaroff T."/>
            <person name="Hill R.T."/>
        </authorList>
    </citation>
    <scope>NUCLEOTIDE SEQUENCE [LARGE SCALE GENOMIC DNA]</scope>
    <source>
        <strain evidence="2 3">P4T</strain>
    </source>
</reference>
<evidence type="ECO:0000313" key="3">
    <source>
        <dbReference type="Proteomes" id="UP001302349"/>
    </source>
</evidence>
<dbReference type="EMBL" id="CP136051">
    <property type="protein sequence ID" value="WOK08673.1"/>
    <property type="molecule type" value="Genomic_DNA"/>
</dbReference>
<organism evidence="2 3">
    <name type="scientific">Imperialibacter roseus</name>
    <dbReference type="NCBI Taxonomy" id="1324217"/>
    <lineage>
        <taxon>Bacteria</taxon>
        <taxon>Pseudomonadati</taxon>
        <taxon>Bacteroidota</taxon>
        <taxon>Cytophagia</taxon>
        <taxon>Cytophagales</taxon>
        <taxon>Flammeovirgaceae</taxon>
        <taxon>Imperialibacter</taxon>
    </lineage>
</organism>
<feature type="transmembrane region" description="Helical" evidence="1">
    <location>
        <begin position="38"/>
        <end position="60"/>
    </location>
</feature>
<keyword evidence="1" id="KW-0472">Membrane</keyword>
<keyword evidence="3" id="KW-1185">Reference proteome</keyword>
<feature type="transmembrane region" description="Helical" evidence="1">
    <location>
        <begin position="16"/>
        <end position="32"/>
    </location>
</feature>
<evidence type="ECO:0000313" key="2">
    <source>
        <dbReference type="EMBL" id="WOK08673.1"/>
    </source>
</evidence>
<protein>
    <submittedName>
        <fullName evidence="2">Uncharacterized protein</fullName>
    </submittedName>
</protein>